<dbReference type="Proteomes" id="UP001482620">
    <property type="component" value="Unassembled WGS sequence"/>
</dbReference>
<keyword evidence="10" id="KW-1015">Disulfide bond</keyword>
<keyword evidence="2" id="KW-1003">Cell membrane</keyword>
<keyword evidence="12" id="KW-0449">Lipoprotein</keyword>
<keyword evidence="13" id="KW-0393">Immunoglobulin domain</keyword>
<keyword evidence="4" id="KW-0732">Signal</keyword>
<keyword evidence="3 14" id="KW-0812">Transmembrane</keyword>
<evidence type="ECO:0000256" key="14">
    <source>
        <dbReference type="SAM" id="Phobius"/>
    </source>
</evidence>
<comment type="caution">
    <text evidence="15">The sequence shown here is derived from an EMBL/GenBank/DDBJ whole genome shotgun (WGS) entry which is preliminary data.</text>
</comment>
<keyword evidence="9" id="KW-0564">Palmitate</keyword>
<evidence type="ECO:0000256" key="5">
    <source>
        <dbReference type="ARBA" id="ARBA00022859"/>
    </source>
</evidence>
<proteinExistence type="predicted"/>
<reference evidence="15 16" key="1">
    <citation type="submission" date="2021-06" db="EMBL/GenBank/DDBJ databases">
        <authorList>
            <person name="Palmer J.M."/>
        </authorList>
    </citation>
    <scope>NUCLEOTIDE SEQUENCE [LARGE SCALE GENOMIC DNA]</scope>
    <source>
        <strain evidence="16">if_2019</strain>
        <tissue evidence="15">Muscle</tissue>
    </source>
</reference>
<evidence type="ECO:0000256" key="4">
    <source>
        <dbReference type="ARBA" id="ARBA00022729"/>
    </source>
</evidence>
<accession>A0ABV0V2H9</accession>
<comment type="subcellular location">
    <subcellularLocation>
        <location evidence="1">Cell membrane</location>
        <topology evidence="1">Single-pass type I membrane protein</topology>
    </subcellularLocation>
</comment>
<dbReference type="EMBL" id="JAHRIQ010093073">
    <property type="protein sequence ID" value="MEQ2250977.1"/>
    <property type="molecule type" value="Genomic_DNA"/>
</dbReference>
<keyword evidence="7" id="KW-1064">Adaptive immunity</keyword>
<evidence type="ECO:0000256" key="9">
    <source>
        <dbReference type="ARBA" id="ARBA00023139"/>
    </source>
</evidence>
<keyword evidence="5" id="KW-0391">Immunity</keyword>
<evidence type="ECO:0000256" key="13">
    <source>
        <dbReference type="ARBA" id="ARBA00023319"/>
    </source>
</evidence>
<dbReference type="PANTHER" id="PTHR10441:SF2">
    <property type="entry name" value="T-CELL SURFACE GLYCOPROTEIN CD8 ALPHA CHAIN"/>
    <property type="match status" value="1"/>
</dbReference>
<evidence type="ECO:0000256" key="8">
    <source>
        <dbReference type="ARBA" id="ARBA00023136"/>
    </source>
</evidence>
<evidence type="ECO:0000313" key="16">
    <source>
        <dbReference type="Proteomes" id="UP001482620"/>
    </source>
</evidence>
<keyword evidence="16" id="KW-1185">Reference proteome</keyword>
<evidence type="ECO:0008006" key="17">
    <source>
        <dbReference type="Google" id="ProtNLM"/>
    </source>
</evidence>
<evidence type="ECO:0000256" key="2">
    <source>
        <dbReference type="ARBA" id="ARBA00022475"/>
    </source>
</evidence>
<sequence>MDFSLKKLNNDFVLTVKSFNKTNDNGMYSCASLVKGNELKFGPVTTHRVPEKTIKPIPTSKANEVPTTSQTSTTPRSCLCPDRNNLGSSMSCAPIILGPLAGGCGLLLLLLIITILYCNKIRTRRCPHHHKRKMRMMAPEKQMITNRHI</sequence>
<evidence type="ECO:0000256" key="12">
    <source>
        <dbReference type="ARBA" id="ARBA00023288"/>
    </source>
</evidence>
<keyword evidence="6 14" id="KW-1133">Transmembrane helix</keyword>
<evidence type="ECO:0000256" key="10">
    <source>
        <dbReference type="ARBA" id="ARBA00023157"/>
    </source>
</evidence>
<evidence type="ECO:0000256" key="11">
    <source>
        <dbReference type="ARBA" id="ARBA00023180"/>
    </source>
</evidence>
<gene>
    <name evidence="15" type="ORF">ILYODFUR_006374</name>
</gene>
<name>A0ABV0V2H9_9TELE</name>
<protein>
    <recommendedName>
        <fullName evidence="17">CD8 alpha</fullName>
    </recommendedName>
</protein>
<evidence type="ECO:0000256" key="6">
    <source>
        <dbReference type="ARBA" id="ARBA00022989"/>
    </source>
</evidence>
<feature type="transmembrane region" description="Helical" evidence="14">
    <location>
        <begin position="95"/>
        <end position="118"/>
    </location>
</feature>
<evidence type="ECO:0000256" key="3">
    <source>
        <dbReference type="ARBA" id="ARBA00022692"/>
    </source>
</evidence>
<organism evidence="15 16">
    <name type="scientific">Ilyodon furcidens</name>
    <name type="common">goldbreast splitfin</name>
    <dbReference type="NCBI Taxonomy" id="33524"/>
    <lineage>
        <taxon>Eukaryota</taxon>
        <taxon>Metazoa</taxon>
        <taxon>Chordata</taxon>
        <taxon>Craniata</taxon>
        <taxon>Vertebrata</taxon>
        <taxon>Euteleostomi</taxon>
        <taxon>Actinopterygii</taxon>
        <taxon>Neopterygii</taxon>
        <taxon>Teleostei</taxon>
        <taxon>Neoteleostei</taxon>
        <taxon>Acanthomorphata</taxon>
        <taxon>Ovalentaria</taxon>
        <taxon>Atherinomorphae</taxon>
        <taxon>Cyprinodontiformes</taxon>
        <taxon>Goodeidae</taxon>
        <taxon>Ilyodon</taxon>
    </lineage>
</organism>
<keyword evidence="8 14" id="KW-0472">Membrane</keyword>
<keyword evidence="11" id="KW-0325">Glycoprotein</keyword>
<evidence type="ECO:0000256" key="1">
    <source>
        <dbReference type="ARBA" id="ARBA00004251"/>
    </source>
</evidence>
<dbReference type="PANTHER" id="PTHR10441">
    <property type="entry name" value="CD8 ALPHA CHAIN"/>
    <property type="match status" value="1"/>
</dbReference>
<evidence type="ECO:0000256" key="7">
    <source>
        <dbReference type="ARBA" id="ARBA00023130"/>
    </source>
</evidence>
<dbReference type="InterPro" id="IPR015468">
    <property type="entry name" value="CD8_asu"/>
</dbReference>
<evidence type="ECO:0000313" key="15">
    <source>
        <dbReference type="EMBL" id="MEQ2250977.1"/>
    </source>
</evidence>